<feature type="region of interest" description="Disordered" evidence="1">
    <location>
        <begin position="147"/>
        <end position="166"/>
    </location>
</feature>
<evidence type="ECO:0000313" key="2">
    <source>
        <dbReference type="Proteomes" id="UP000694906"/>
    </source>
</evidence>
<evidence type="ECO:0000313" key="3">
    <source>
        <dbReference type="RefSeq" id="XP_021113291.1"/>
    </source>
</evidence>
<feature type="compositionally biased region" description="Gly residues" evidence="1">
    <location>
        <begin position="182"/>
        <end position="194"/>
    </location>
</feature>
<proteinExistence type="predicted"/>
<gene>
    <name evidence="3" type="primary">LOC110348928</name>
</gene>
<dbReference type="RefSeq" id="XP_021113291.1">
    <property type="nucleotide sequence ID" value="XM_021257632.1"/>
</dbReference>
<evidence type="ECO:0000256" key="1">
    <source>
        <dbReference type="SAM" id="MobiDB-lite"/>
    </source>
</evidence>
<dbReference type="AlphaFoldDB" id="A0AAX6SVD1"/>
<feature type="compositionally biased region" description="Basic and acidic residues" evidence="1">
    <location>
        <begin position="205"/>
        <end position="215"/>
    </location>
</feature>
<protein>
    <submittedName>
        <fullName evidence="3">Uncharacterized protein LOC110348928 isoform X1</fullName>
    </submittedName>
</protein>
<dbReference type="Proteomes" id="UP000694906">
    <property type="component" value="Unplaced"/>
</dbReference>
<accession>A0AAX6SVD1</accession>
<dbReference type="GeneID" id="110348928"/>
<feature type="region of interest" description="Disordered" evidence="1">
    <location>
        <begin position="182"/>
        <end position="230"/>
    </location>
</feature>
<name>A0AAX6SVD1_HETGA</name>
<reference evidence="3" key="1">
    <citation type="submission" date="2025-08" db="UniProtKB">
        <authorList>
            <consortium name="RefSeq"/>
        </authorList>
    </citation>
    <scope>IDENTIFICATION</scope>
</reference>
<sequence>MDLLLRKDAGSEQTPQERGHALIVKSLLGVSEETLCLDFSAMPEWTLLASVLSTLLSPAPPLAPPRSCVFSKEWQAPGVSVSAWAVCQPTTGAARDKSAVSLEYAAASGVGKEAPAWVMFWHQLWVKVQYARAARVSWSLSHFWDTDPDTHSSRHPAPTVPHPREGEEVFSGSWVQSMAGWRQGGNGMVEGPGRGQPLTSWQPESKGRSLARETSRLLPRAGLSQPGAAS</sequence>
<keyword evidence="2" id="KW-1185">Reference proteome</keyword>
<organism evidence="2 3">
    <name type="scientific">Heterocephalus glaber</name>
    <name type="common">Naked mole rat</name>
    <dbReference type="NCBI Taxonomy" id="10181"/>
    <lineage>
        <taxon>Eukaryota</taxon>
        <taxon>Metazoa</taxon>
        <taxon>Chordata</taxon>
        <taxon>Craniata</taxon>
        <taxon>Vertebrata</taxon>
        <taxon>Euteleostomi</taxon>
        <taxon>Mammalia</taxon>
        <taxon>Eutheria</taxon>
        <taxon>Euarchontoglires</taxon>
        <taxon>Glires</taxon>
        <taxon>Rodentia</taxon>
        <taxon>Hystricomorpha</taxon>
        <taxon>Bathyergidae</taxon>
        <taxon>Heterocephalus</taxon>
    </lineage>
</organism>